<sequence length="250" mass="27525">MKIFESEVTLITGVGRRIGIGAAICREIARHGGDIFFAYWNEYDKEVFPDKVTRDTEEIINELKQFGVRVESLEIDLSKPDAAQTLFQQAEETLGAPTILINNAACCIETGFAELSSEVLDRHYAVNVRAVTMLCSEFVKRANEGNIINLISGQSLGSMGASHIAYTITKAAVEMLAIQLAPELDELNIRINSVDPGPVDTGWMTQDIKQEIIKASSRGQISLPKDTAQLIVSILMDKDKKTGQTIHAER</sequence>
<name>A0A2A4ZA77_9PROT</name>
<reference evidence="3" key="2">
    <citation type="journal article" date="2018" name="ISME J.">
        <title>A dynamic microbial community with high functional redundancy inhabits the cold, oxic subseafloor aquifer.</title>
        <authorList>
            <person name="Tully B.J."/>
            <person name="Wheat C.G."/>
            <person name="Glazer B.T."/>
            <person name="Huber J.A."/>
        </authorList>
    </citation>
    <scope>NUCLEOTIDE SEQUENCE</scope>
    <source>
        <strain evidence="3">NORP83</strain>
    </source>
</reference>
<evidence type="ECO:0000256" key="1">
    <source>
        <dbReference type="ARBA" id="ARBA00006484"/>
    </source>
</evidence>
<dbReference type="CDD" id="cd05233">
    <property type="entry name" value="SDR_c"/>
    <property type="match status" value="1"/>
</dbReference>
<organism evidence="3">
    <name type="scientific">OCS116 cluster bacterium</name>
    <dbReference type="NCBI Taxonomy" id="2030921"/>
    <lineage>
        <taxon>Bacteria</taxon>
        <taxon>Pseudomonadati</taxon>
        <taxon>Pseudomonadota</taxon>
        <taxon>Alphaproteobacteria</taxon>
        <taxon>OCS116 cluster</taxon>
    </lineage>
</organism>
<dbReference type="InterPro" id="IPR036291">
    <property type="entry name" value="NAD(P)-bd_dom_sf"/>
</dbReference>
<protein>
    <recommendedName>
        <fullName evidence="4">Oxidoreductase</fullName>
    </recommendedName>
</protein>
<dbReference type="PANTHER" id="PTHR48107:SF7">
    <property type="entry name" value="RE15974P"/>
    <property type="match status" value="1"/>
</dbReference>
<dbReference type="EMBL" id="NVUS01000001">
    <property type="protein sequence ID" value="PCJ03885.1"/>
    <property type="molecule type" value="Genomic_DNA"/>
</dbReference>
<evidence type="ECO:0000256" key="2">
    <source>
        <dbReference type="ARBA" id="ARBA00023002"/>
    </source>
</evidence>
<dbReference type="GO" id="GO:0016614">
    <property type="term" value="F:oxidoreductase activity, acting on CH-OH group of donors"/>
    <property type="evidence" value="ECO:0007669"/>
    <property type="project" value="UniProtKB-ARBA"/>
</dbReference>
<evidence type="ECO:0000313" key="3">
    <source>
        <dbReference type="EMBL" id="PCJ03885.1"/>
    </source>
</evidence>
<evidence type="ECO:0008006" key="4">
    <source>
        <dbReference type="Google" id="ProtNLM"/>
    </source>
</evidence>
<reference key="1">
    <citation type="submission" date="2017-08" db="EMBL/GenBank/DDBJ databases">
        <title>A dynamic microbial community with high functional redundancy inhabits the cold, oxic subseafloor aquifer.</title>
        <authorList>
            <person name="Tully B.J."/>
            <person name="Wheat C.G."/>
            <person name="Glazer B.T."/>
            <person name="Huber J.A."/>
        </authorList>
    </citation>
    <scope>NUCLEOTIDE SEQUENCE [LARGE SCALE GENOMIC DNA]</scope>
</reference>
<dbReference type="Gene3D" id="3.40.50.720">
    <property type="entry name" value="NAD(P)-binding Rossmann-like Domain"/>
    <property type="match status" value="1"/>
</dbReference>
<gene>
    <name evidence="3" type="ORF">COB13_01255</name>
</gene>
<dbReference type="InterPro" id="IPR002347">
    <property type="entry name" value="SDR_fam"/>
</dbReference>
<dbReference type="Pfam" id="PF13561">
    <property type="entry name" value="adh_short_C2"/>
    <property type="match status" value="1"/>
</dbReference>
<dbReference type="PRINTS" id="PR00081">
    <property type="entry name" value="GDHRDH"/>
</dbReference>
<dbReference type="AlphaFoldDB" id="A0A2A4ZA77"/>
<proteinExistence type="inferred from homology"/>
<comment type="caution">
    <text evidence="3">The sequence shown here is derived from an EMBL/GenBank/DDBJ whole genome shotgun (WGS) entry which is preliminary data.</text>
</comment>
<accession>A0A2A4ZA77</accession>
<keyword evidence="2" id="KW-0560">Oxidoreductase</keyword>
<dbReference type="PANTHER" id="PTHR48107">
    <property type="entry name" value="NADPH-DEPENDENT ALDEHYDE REDUCTASE-LIKE PROTEIN, CHLOROPLASTIC-RELATED"/>
    <property type="match status" value="1"/>
</dbReference>
<comment type="similarity">
    <text evidence="1">Belongs to the short-chain dehydrogenases/reductases (SDR) family.</text>
</comment>
<dbReference type="SUPFAM" id="SSF51735">
    <property type="entry name" value="NAD(P)-binding Rossmann-fold domains"/>
    <property type="match status" value="1"/>
</dbReference>